<proteinExistence type="predicted"/>
<evidence type="ECO:0000313" key="2">
    <source>
        <dbReference type="Proteomes" id="UP000887574"/>
    </source>
</evidence>
<reference evidence="3" key="1">
    <citation type="submission" date="2022-11" db="UniProtKB">
        <authorList>
            <consortium name="WormBaseParasite"/>
        </authorList>
    </citation>
    <scope>IDENTIFICATION</scope>
</reference>
<dbReference type="Gene3D" id="2.60.120.650">
    <property type="entry name" value="Cupin"/>
    <property type="match status" value="1"/>
</dbReference>
<name>A0A915DXD2_9BILA</name>
<organism evidence="2 3">
    <name type="scientific">Ditylenchus dipsaci</name>
    <dbReference type="NCBI Taxonomy" id="166011"/>
    <lineage>
        <taxon>Eukaryota</taxon>
        <taxon>Metazoa</taxon>
        <taxon>Ecdysozoa</taxon>
        <taxon>Nematoda</taxon>
        <taxon>Chromadorea</taxon>
        <taxon>Rhabditida</taxon>
        <taxon>Tylenchina</taxon>
        <taxon>Tylenchomorpha</taxon>
        <taxon>Sphaerularioidea</taxon>
        <taxon>Anguinidae</taxon>
        <taxon>Anguininae</taxon>
        <taxon>Ditylenchus</taxon>
    </lineage>
</organism>
<evidence type="ECO:0000313" key="3">
    <source>
        <dbReference type="WBParaSite" id="jg23957"/>
    </source>
</evidence>
<dbReference type="Proteomes" id="UP000887574">
    <property type="component" value="Unplaced"/>
</dbReference>
<keyword evidence="2" id="KW-1185">Reference proteome</keyword>
<accession>A0A915DXD2</accession>
<dbReference type="AlphaFoldDB" id="A0A915DXD2"/>
<dbReference type="GO" id="GO:0046872">
    <property type="term" value="F:metal ion binding"/>
    <property type="evidence" value="ECO:0007669"/>
    <property type="project" value="UniProtKB-KW"/>
</dbReference>
<protein>
    <submittedName>
        <fullName evidence="3">Uncharacterized protein</fullName>
    </submittedName>
</protein>
<dbReference type="WBParaSite" id="jg23957">
    <property type="protein sequence ID" value="jg23957"/>
    <property type="gene ID" value="jg23957"/>
</dbReference>
<keyword evidence="1" id="KW-0479">Metal-binding</keyword>
<dbReference type="InterPro" id="IPR050690">
    <property type="entry name" value="JHDM1_Histone_Demethylase"/>
</dbReference>
<dbReference type="PANTHER" id="PTHR23123">
    <property type="entry name" value="PHD/F-BOX CONTAINING PROTEIN"/>
    <property type="match status" value="1"/>
</dbReference>
<evidence type="ECO:0000256" key="1">
    <source>
        <dbReference type="ARBA" id="ARBA00022723"/>
    </source>
</evidence>
<sequence>MSSSDSEDDYDLEYLEAESIEKEGTGRSGKRVIWANGFSYTHMRIAESEKCVVFSTALVRKLPIDVESASKISWPGKVLCSHLSQVRATDILYRGTIDDVRPSLYDIELWNVSEHLLRQWPVTNNAVESWNKEYNAHFPGGGKPDRSKVIRHQMDEEESVRHAILRHQLKPEEEFRNIRPMQRESEEESMPWFQSGGKSQLLPFHLMELCLDIFSQFKMRFVLIHMIAAPDFDFFQDRYPKRTRKLINKPDAGSFVEESEDEVLFQKPKLMSHCLYDIQEIVSSSEFNDDSEMVKTIDLKEFNLEYIKKNGLSTPLLFNNPPEELGMTVPEAENFTVYDVMDLVGKSRKIEVVEVNEQKGRSMKLSDFITYYTSPAGFRNELLNVLSLEFSLTNLANCVCLHEILVRVINNPP</sequence>